<feature type="compositionally biased region" description="Low complexity" evidence="1">
    <location>
        <begin position="874"/>
        <end position="886"/>
    </location>
</feature>
<proteinExistence type="predicted"/>
<feature type="compositionally biased region" description="Polar residues" evidence="1">
    <location>
        <begin position="802"/>
        <end position="812"/>
    </location>
</feature>
<feature type="compositionally biased region" description="Polar residues" evidence="1">
    <location>
        <begin position="517"/>
        <end position="526"/>
    </location>
</feature>
<feature type="region of interest" description="Disordered" evidence="1">
    <location>
        <begin position="51"/>
        <end position="210"/>
    </location>
</feature>
<dbReference type="OrthoDB" id="5369729at2759"/>
<feature type="compositionally biased region" description="Low complexity" evidence="1">
    <location>
        <begin position="186"/>
        <end position="196"/>
    </location>
</feature>
<evidence type="ECO:0000313" key="3">
    <source>
        <dbReference type="Proteomes" id="UP001055219"/>
    </source>
</evidence>
<feature type="region of interest" description="Disordered" evidence="1">
    <location>
        <begin position="747"/>
        <end position="1082"/>
    </location>
</feature>
<evidence type="ECO:0000256" key="1">
    <source>
        <dbReference type="SAM" id="MobiDB-lite"/>
    </source>
</evidence>
<feature type="compositionally biased region" description="Polar residues" evidence="1">
    <location>
        <begin position="414"/>
        <end position="423"/>
    </location>
</feature>
<evidence type="ECO:0000313" key="2">
    <source>
        <dbReference type="EMBL" id="KAI6785799.1"/>
    </source>
</evidence>
<name>A0A9P9Y913_9HYPO</name>
<dbReference type="AlphaFoldDB" id="A0A9P9Y913"/>
<feature type="compositionally biased region" description="Polar residues" evidence="1">
    <location>
        <begin position="1045"/>
        <end position="1076"/>
    </location>
</feature>
<dbReference type="Proteomes" id="UP001055219">
    <property type="component" value="Unassembled WGS sequence"/>
</dbReference>
<feature type="compositionally biased region" description="Basic and acidic residues" evidence="1">
    <location>
        <begin position="1027"/>
        <end position="1039"/>
    </location>
</feature>
<gene>
    <name evidence="2" type="ORF">J7T54_006138</name>
</gene>
<evidence type="ECO:0008006" key="4">
    <source>
        <dbReference type="Google" id="ProtNLM"/>
    </source>
</evidence>
<accession>A0A9P9Y913</accession>
<feature type="compositionally biased region" description="Basic and acidic residues" evidence="1">
    <location>
        <begin position="386"/>
        <end position="400"/>
    </location>
</feature>
<feature type="compositionally biased region" description="Polar residues" evidence="1">
    <location>
        <begin position="539"/>
        <end position="561"/>
    </location>
</feature>
<dbReference type="GeneID" id="75832616"/>
<comment type="caution">
    <text evidence="2">The sequence shown here is derived from an EMBL/GenBank/DDBJ whole genome shotgun (WGS) entry which is preliminary data.</text>
</comment>
<feature type="region of interest" description="Disordered" evidence="1">
    <location>
        <begin position="386"/>
        <end position="442"/>
    </location>
</feature>
<keyword evidence="3" id="KW-1185">Reference proteome</keyword>
<protein>
    <recommendedName>
        <fullName evidence="4">LPXTG-motif cell wall anchor domain protein</fullName>
    </recommendedName>
</protein>
<dbReference type="EMBL" id="JAGIXG020000001">
    <property type="protein sequence ID" value="KAI6785799.1"/>
    <property type="molecule type" value="Genomic_DNA"/>
</dbReference>
<feature type="region of interest" description="Disordered" evidence="1">
    <location>
        <begin position="1"/>
        <end position="36"/>
    </location>
</feature>
<reference evidence="2" key="1">
    <citation type="journal article" date="2021" name="J Fungi (Basel)">
        <title>Genomic and Metabolomic Analyses of the Marine Fungus Emericellopsis cladophorae: Insights into Saltwater Adaptability Mechanisms and Its Biosynthetic Potential.</title>
        <authorList>
            <person name="Goncalves M.F.M."/>
            <person name="Hilario S."/>
            <person name="Van de Peer Y."/>
            <person name="Esteves A.C."/>
            <person name="Alves A."/>
        </authorList>
    </citation>
    <scope>NUCLEOTIDE SEQUENCE</scope>
    <source>
        <strain evidence="2">MUM 19.33</strain>
    </source>
</reference>
<dbReference type="RefSeq" id="XP_051366655.1">
    <property type="nucleotide sequence ID" value="XM_051504208.1"/>
</dbReference>
<feature type="compositionally biased region" description="Polar residues" evidence="1">
    <location>
        <begin position="1"/>
        <end position="31"/>
    </location>
</feature>
<feature type="compositionally biased region" description="Low complexity" evidence="1">
    <location>
        <begin position="100"/>
        <end position="119"/>
    </location>
</feature>
<feature type="compositionally biased region" description="Polar residues" evidence="1">
    <location>
        <begin position="52"/>
        <end position="90"/>
    </location>
</feature>
<feature type="compositionally biased region" description="Polar residues" evidence="1">
    <location>
        <begin position="961"/>
        <end position="977"/>
    </location>
</feature>
<feature type="compositionally biased region" description="Polar residues" evidence="1">
    <location>
        <begin position="124"/>
        <end position="137"/>
    </location>
</feature>
<feature type="compositionally biased region" description="Low complexity" evidence="1">
    <location>
        <begin position="620"/>
        <end position="633"/>
    </location>
</feature>
<feature type="region of interest" description="Disordered" evidence="1">
    <location>
        <begin position="607"/>
        <end position="653"/>
    </location>
</feature>
<feature type="compositionally biased region" description="Basic and acidic residues" evidence="1">
    <location>
        <begin position="432"/>
        <end position="442"/>
    </location>
</feature>
<sequence>MSVNEGESQQTDGNSRSTGIVSHQSETTPLESSARAQLASLSLALDSRLSLPTHQKSSSTIRFVGTANNNNDAESGQAQTEPKKSSTSSVAPIATNHLDSPSALPSRRLASSSSTAALRVADQLSHQKQTTEPQSLSHLDEQRRVASQADSGVLHDSASDSVQRQAEGQPPAPRQSARLTTAAAVPSSPQQSSSNNDTIPSSPRTTLPHDHFKRAVTYPQPLRPAHDSIDQVVAPANTYLTSPDALSPRDPRDSGGQRELLLLKTLSNTSATDERRASTNRPPVSYKPPANVPNTQNNGNGAPVRVPPIRGFRSSGSRKSLTLNMNQRARSFDASDNSDDSDHDRTLRALEGKTQDMFQRAPRASARHEGYDGQDGGDVFLRIAREEGDRRNGDSQDETRNSVSRVYRTHRRPLSTNVASYNPRSPPSIARRMSDDQDGGRVTRYIDDRASEITRSLTQRLHSRDHKAASTHPSEDVYRSSRPGGVGLRASPLAPRSQAQQDVGSENPYHARRRSSVTEQNPTSPGRTPVFKSGAANHYSKSYNSSPLVRSFDQTAHQHQPTEAAGGREGTESTASLTAPSTVWDELDDLKSRLHRLELTGKLPSTSAAAVSRLAEDRPPTATTTVTTMSSSPKRQGTGANQQSQNLESLSNASTQKEAYPILHSALSKSKPFLSPDIFKTLEAAANDAMALATMMGQPGQPGPVSSSGSTIGVGTNLTDRQLRRKADSVCRSLTELCVALGEDVAHAQRTRESSQPPKASRAPAPTQYHPSSSSTQMDGPSTPTVAKSFSSIHTRRPSIVSERTLQKSENVSPGRALSKFEERRHTILASSALPSPRVVGSTPTTPQEPAHQRRSSLLISRTRRAATEEPEESAPVAGRRSSMLLRSRRGDTEEPEEGRQTSMLHVRSRRGTVDEGEQASRLAAPSRAYTEVNATRGSNREYTEVATTSRGPTREFAPQTHASTRDNVPQPQQQSALPRRRFGSTSTTPTSRLAAPGSISALPTALPSRKYLERSPQVQAPEGETAESHQRGGEERTRQRYYSLGQNVSLNRSGSLSARRQNRDSTITNVSSTATAGGYRS</sequence>
<organism evidence="2 3">
    <name type="scientific">Emericellopsis cladophorae</name>
    <dbReference type="NCBI Taxonomy" id="2686198"/>
    <lineage>
        <taxon>Eukaryota</taxon>
        <taxon>Fungi</taxon>
        <taxon>Dikarya</taxon>
        <taxon>Ascomycota</taxon>
        <taxon>Pezizomycotina</taxon>
        <taxon>Sordariomycetes</taxon>
        <taxon>Hypocreomycetidae</taxon>
        <taxon>Hypocreales</taxon>
        <taxon>Bionectriaceae</taxon>
        <taxon>Emericellopsis</taxon>
    </lineage>
</organism>
<feature type="compositionally biased region" description="Polar residues" evidence="1">
    <location>
        <begin position="769"/>
        <end position="793"/>
    </location>
</feature>
<feature type="region of interest" description="Disordered" evidence="1">
    <location>
        <begin position="457"/>
        <end position="580"/>
    </location>
</feature>
<feature type="region of interest" description="Disordered" evidence="1">
    <location>
        <begin position="264"/>
        <end position="322"/>
    </location>
</feature>
<reference evidence="2" key="2">
    <citation type="submission" date="2022-07" db="EMBL/GenBank/DDBJ databases">
        <authorList>
            <person name="Goncalves M.F.M."/>
            <person name="Hilario S."/>
            <person name="Van De Peer Y."/>
            <person name="Esteves A.C."/>
            <person name="Alves A."/>
        </authorList>
    </citation>
    <scope>NUCLEOTIDE SEQUENCE</scope>
    <source>
        <strain evidence="2">MUM 19.33</strain>
    </source>
</reference>
<feature type="compositionally biased region" description="Polar residues" evidence="1">
    <location>
        <begin position="634"/>
        <end position="653"/>
    </location>
</feature>